<feature type="compositionally biased region" description="Gly residues" evidence="1">
    <location>
        <begin position="118"/>
        <end position="143"/>
    </location>
</feature>
<organism evidence="3 4">
    <name type="scientific">Kocuria rhizophila (strain ATCC 9341 / DSM 348 / NBRC 103217 / DC2201)</name>
    <dbReference type="NCBI Taxonomy" id="378753"/>
    <lineage>
        <taxon>Bacteria</taxon>
        <taxon>Bacillati</taxon>
        <taxon>Actinomycetota</taxon>
        <taxon>Actinomycetes</taxon>
        <taxon>Micrococcales</taxon>
        <taxon>Micrococcaceae</taxon>
        <taxon>Kocuria</taxon>
    </lineage>
</organism>
<dbReference type="HOGENOM" id="CLU_955736_0_0_11"/>
<dbReference type="RefSeq" id="WP_012398005.1">
    <property type="nucleotide sequence ID" value="NC_010617.1"/>
</dbReference>
<protein>
    <submittedName>
        <fullName evidence="3">Hypothetical membrane protein</fullName>
    </submittedName>
</protein>
<dbReference type="AlphaFoldDB" id="B2GLJ1"/>
<keyword evidence="2" id="KW-0472">Membrane</keyword>
<reference evidence="3 4" key="1">
    <citation type="journal article" date="2008" name="J. Bacteriol.">
        <title>Complete genome sequence of the soil actinomycete Kocuria rhizophila.</title>
        <authorList>
            <person name="Takarada H."/>
            <person name="Sekine M."/>
            <person name="Kosugi H."/>
            <person name="Matsuo Y."/>
            <person name="Fujisawa T."/>
            <person name="Omata S."/>
            <person name="Kishi E."/>
            <person name="Shimizu A."/>
            <person name="Tsukatani N."/>
            <person name="Tanikawa S."/>
            <person name="Fujita N."/>
            <person name="Harayama S."/>
        </authorList>
    </citation>
    <scope>NUCLEOTIDE SEQUENCE [LARGE SCALE GENOMIC DNA]</scope>
    <source>
        <strain evidence="4">ATCC 9341 / DSM 348 / NBRC 103217 / DC2201</strain>
    </source>
</reference>
<feature type="transmembrane region" description="Helical" evidence="2">
    <location>
        <begin position="206"/>
        <end position="222"/>
    </location>
</feature>
<evidence type="ECO:0000313" key="3">
    <source>
        <dbReference type="EMBL" id="BAG29284.1"/>
    </source>
</evidence>
<gene>
    <name evidence="3" type="ordered locus">KRH_09370</name>
</gene>
<feature type="transmembrane region" description="Helical" evidence="2">
    <location>
        <begin position="234"/>
        <end position="258"/>
    </location>
</feature>
<dbReference type="EMBL" id="AP009152">
    <property type="protein sequence ID" value="BAG29284.1"/>
    <property type="molecule type" value="Genomic_DNA"/>
</dbReference>
<name>B2GLJ1_KOCRD</name>
<dbReference type="KEGG" id="krh:KRH_09370"/>
<keyword evidence="2" id="KW-0812">Transmembrane</keyword>
<sequence>MSERPHENSGSSSASRHEQPQYGQYAENQQPTGGQQPEYGQYSQGESAASAPHAGGDARYSDASARHDSGAQGGHDRSGQGYGTQGHGTQGYGNQGYGAQDGGTQGYGVQGHNAPGYGSQGYGDQQGYGTQGHGAQNGAGQYGTSGRDAAGYPTYYQDGSGHQAYNSPSPYGQNMGPEPGKGLGIASLVLGAVGILTFWFLGLGGLLGLVGLILGIVAVVKVRKAGRGSMTLGVVGLVLSALALIGGAVVAVATVWLFSTAGDCAQYADQSDQTAMEQCLNEKMGLSTTAP</sequence>
<feature type="compositionally biased region" description="Gly residues" evidence="1">
    <location>
        <begin position="80"/>
        <end position="109"/>
    </location>
</feature>
<proteinExistence type="predicted"/>
<feature type="compositionally biased region" description="Polar residues" evidence="1">
    <location>
        <begin position="26"/>
        <end position="35"/>
    </location>
</feature>
<evidence type="ECO:0000313" key="4">
    <source>
        <dbReference type="Proteomes" id="UP000008838"/>
    </source>
</evidence>
<dbReference type="Proteomes" id="UP000008838">
    <property type="component" value="Chromosome"/>
</dbReference>
<keyword evidence="2" id="KW-1133">Transmembrane helix</keyword>
<dbReference type="STRING" id="378753.KRH_09370"/>
<feature type="compositionally biased region" description="Basic and acidic residues" evidence="1">
    <location>
        <begin position="64"/>
        <end position="78"/>
    </location>
</feature>
<evidence type="ECO:0000256" key="1">
    <source>
        <dbReference type="SAM" id="MobiDB-lite"/>
    </source>
</evidence>
<feature type="region of interest" description="Disordered" evidence="1">
    <location>
        <begin position="1"/>
        <end position="144"/>
    </location>
</feature>
<evidence type="ECO:0000256" key="2">
    <source>
        <dbReference type="SAM" id="Phobius"/>
    </source>
</evidence>
<accession>B2GLJ1</accession>
<keyword evidence="4" id="KW-1185">Reference proteome</keyword>